<dbReference type="Pfam" id="PF13855">
    <property type="entry name" value="LRR_8"/>
    <property type="match status" value="1"/>
</dbReference>
<accession>A0A158Q9B8</accession>
<dbReference type="InterPro" id="IPR000719">
    <property type="entry name" value="Prot_kinase_dom"/>
</dbReference>
<dbReference type="SMART" id="SM00364">
    <property type="entry name" value="LRR_BAC"/>
    <property type="match status" value="7"/>
</dbReference>
<evidence type="ECO:0000256" key="14">
    <source>
        <dbReference type="PROSITE-ProRule" id="PRU00023"/>
    </source>
</evidence>
<keyword evidence="4" id="KW-0433">Leucine-rich repeat</keyword>
<evidence type="ECO:0000256" key="13">
    <source>
        <dbReference type="ARBA" id="ARBA00048679"/>
    </source>
</evidence>
<dbReference type="GO" id="GO:0005525">
    <property type="term" value="F:GTP binding"/>
    <property type="evidence" value="ECO:0007669"/>
    <property type="project" value="UniProtKB-KW"/>
</dbReference>
<evidence type="ECO:0000256" key="7">
    <source>
        <dbReference type="ARBA" id="ARBA00022741"/>
    </source>
</evidence>
<dbReference type="Gene3D" id="1.10.510.10">
    <property type="entry name" value="Transferase(Phosphotransferase) domain 1"/>
    <property type="match status" value="1"/>
</dbReference>
<dbReference type="GO" id="GO:0005524">
    <property type="term" value="F:ATP binding"/>
    <property type="evidence" value="ECO:0007669"/>
    <property type="project" value="UniProtKB-UniRule"/>
</dbReference>
<feature type="repeat" description="ANK" evidence="14">
    <location>
        <begin position="41"/>
        <end position="73"/>
    </location>
</feature>
<evidence type="ECO:0000256" key="8">
    <source>
        <dbReference type="ARBA" id="ARBA00022777"/>
    </source>
</evidence>
<reference evidence="21" key="1">
    <citation type="submission" date="2016-04" db="UniProtKB">
        <authorList>
            <consortium name="WormBaseParasite"/>
        </authorList>
    </citation>
    <scope>IDENTIFICATION</scope>
</reference>
<dbReference type="EC" id="2.7.11.1" evidence="2"/>
<feature type="repeat" description="ANK" evidence="14">
    <location>
        <begin position="356"/>
        <end position="388"/>
    </location>
</feature>
<dbReference type="PROSITE" id="PS51424">
    <property type="entry name" value="ROC"/>
    <property type="match status" value="1"/>
</dbReference>
<dbReference type="InterPro" id="IPR003591">
    <property type="entry name" value="Leu-rich_rpt_typical-subtyp"/>
</dbReference>
<sequence length="2508" mass="279222">MANTNSEAGQFIYQAVQFDNSDLLDELLTAYPENTSFKDSHGRTPLHIAVQRGNSTIVDLLVKAGANVNEAAGPSILCATPLHIAAAEGKHEIVKRLIDEGADLFATDLREHCALELAQMNNKTTAARVLLDAIGTKMERTRTAYLHERLISSCIEGNAVAVEKILLQLNSVNRDAILNGPSLDNNSALYIACLHGRYEVVKKLLDERGHMLIQPETSDTVLHAAVSSQEPLLVELILKVNFHSVVEFTHLIGSRNADGSTVLHWAAQCGNIQVVKMLMEFPYDESLYRRIEEPSGRFSYSFVVDVNALDSNCRTALYLAVASSHIDVVQYFLELKFTIGTSEKKCPFVIDVYCSGGRTPLMVAAANANIALVMLLLEYGADINLPCGLTDADVTSVEGARCIGSGALNEACKANCIPLVQLLLQRNAVDQENVALAIASDNHHDSLVRLFLSRLVFVDPDYRVSKRNIDVGQISFNRSVLPSTLFPNTACMINWHGANLATISQEWLLSGCLQLNQRLRTSRMALAALTRIDISCNRLTVLNGFLLQLTSLRTLNAANNLITEIELPSGGWNAPLLETLLLEHNLLIFLPPQIFSVCFPCLSCLDVSYNKLASLPDTLWAAPHLKEFNASNNLLKVIPTVTNVSNLSPSHSSDGKENLPQDACSLKSTISTEDASSSGARNDEVNVTVHELRRYNFWQSTVHLVRSEDSDSENGLTTSFSALNSLNLSHNEIKVFPTGLACCCPRLTRLNLSHNELVSVGPVECLPAKIRHLDLSSNRLALLFERPDPVQLVCHATTTFSNRISRNERISPSRQSRNRSKSAVRSQRSLSVARVGDSLHDIHLNACVHKKHTRLESLRTLILNGNRLREIPLRLSDASVPLKKKMVDVKRKENVRDKILFPLLTSLDVSNNCIKWVPPLISSLSSLSVLNLSGNAAIENLPSELGLLGKLWNLNLNGCSMKDPIRSLIQAKNFKTVDLIAYLKSILEDSRPYTQLKLMIVGVQGIGKTSLLQQIRLEGTSWSQRMGHTSTAPDRTSKGVNMSTVGVDIAEWTFEPKKTKGETSHGAITFRTWDFGGQREYYATHQYFLSRRSLYLVVWRVTDGEAAISDVHQWLINIQARAPNSPVIVVGTHVDQVLANVARFPTNYLSSLDSLIRDRFVMAADADKKGLPKVVECIFVSSKTKYNIRALCNLLYRTAFDIRTVGGKERLLEQKVPASYLAFEKIVVGLSDEKRLANVEPVMKGNEFRAIVQERMRKSYGRAFRDEVEFNHACVLLHYEDATLRELYFLNPQWLCDILAHVITIREINPFARNGLMKIDDLQILFKSLRLGKSAVNIKSHIVSLLHKFEVALTWQSRSLLIPSLLPDEYQLRGGYPGSRVVLTAKVNGWELGRHPDKYVSAIPPCGVLRVKYQKEQYVGQNSVESQIDVIKNDSKNAVFCRDSSKKVASTSSQDGDNENHEITLSKIEKETLRRIYAMAYIPSGFWSRLMARMLSDDRLTACIERLFFFCEATESDVADEVKNVLNKEFRPDWLLWQTGFEVIINEHSLFMLRQYLPLAEARDVLYEFVDWWTRGEDFKWRPTNLQNSAFVEITIPSYDLTVTARGQNYCLQTDHSYKTRLLALVVDIIDTFLEDWYPSLGTRFMHTSEGHLLINRLVPCPDCINASSCRKMSLNGNIGKKGLESMRSRTISDFCEVTAARFPIYAFTIEECILSAHENANLQCPVHQKLSLSLFAPDTVFLDIKNDFFIPPESVKRNKLIGRGAFGFVFKATICQKDRSVEDAALKMLEPVEPGIGARSSSIAAFKAAETKWERSPLQSACYAYITCRQELSVLSSLRHPHITALLGVCIRPLALIVELAPLGALSHLLSNYRRSGARLHLSVIQDTANQVARALEYLHEHHIIYRDLKCENVLSWRFPPPFSALTEVIVKLGDYGISRSSFPSGDAKGFGGTEGFMAPEIMRYNGEQEYTEKVDCFSFAMFLYELISLKLPFDGHEQLKDYVLEGGRPQLTPSELLYPCNVLDMMVVCWAAKPSDRPSASQIVSMTTAPEFTHLLDAIALNDPNSFITSTVALSIADESEGTSITDDNLENEVWLSRSDGTVTVLGCNQYGWLDSKSIFVSAEKAVITAMCIVNDTVWLAESTGFIHVYCRSSYVELHSFSIAQFLPKPALSVDVRYMFILSHAPLVLLLVLQSTLLILKKEKINEETLVSVTPVSAIHSVAITENDSNSKEVWCGCDSGTILIYELLNDLRFALCSTLVHNEFAGPSPPVAKLAYLVTSGAEPSFVWSATLSGSKVFQWSTSTKTILCKLDAQKILPSSESISTLDIEAAQDGTITSLALLDKFDGPQLYIGTSKGVIIVAQARKMRPLAAFRPYIENVHTIIVLDETTALNDSQRVAKMLRASVNSTEMGSRKENSRSSAGSSTSSEFFDTVSWVKSRVTETVSHLRTSSDDRSVACNGYVITIGDGYRCLIDRFTSRENGRVLASKPGSPCAIIWRTEDWVP</sequence>
<evidence type="ECO:0000313" key="21">
    <source>
        <dbReference type="WBParaSite" id="EVEC_0000158701-mRNA-1"/>
    </source>
</evidence>
<keyword evidence="8" id="KW-0418">Kinase</keyword>
<dbReference type="SMART" id="SM00220">
    <property type="entry name" value="S_TKc"/>
    <property type="match status" value="1"/>
</dbReference>
<dbReference type="EMBL" id="UXUI01007194">
    <property type="protein sequence ID" value="VDD86152.1"/>
    <property type="molecule type" value="Genomic_DNA"/>
</dbReference>
<dbReference type="PRINTS" id="PR01415">
    <property type="entry name" value="ANKYRIN"/>
</dbReference>
<keyword evidence="3" id="KW-0723">Serine/threonine-protein kinase</keyword>
<reference evidence="19 20" key="2">
    <citation type="submission" date="2018-10" db="EMBL/GenBank/DDBJ databases">
        <authorList>
            <consortium name="Pathogen Informatics"/>
        </authorList>
    </citation>
    <scope>NUCLEOTIDE SEQUENCE [LARGE SCALE GENOMIC DNA]</scope>
</reference>
<feature type="domain" description="Protein kinase" evidence="17">
    <location>
        <begin position="1756"/>
        <end position="2054"/>
    </location>
</feature>
<dbReference type="PANTHER" id="PTHR24198">
    <property type="entry name" value="ANKYRIN REPEAT AND PROTEIN KINASE DOMAIN-CONTAINING PROTEIN"/>
    <property type="match status" value="1"/>
</dbReference>
<dbReference type="Proteomes" id="UP000274131">
    <property type="component" value="Unassembled WGS sequence"/>
</dbReference>
<dbReference type="Gene3D" id="3.30.70.1390">
    <property type="entry name" value="ROC domain from the Parkinson's disease-associated leucine-rich repeat kinase 2"/>
    <property type="match status" value="1"/>
</dbReference>
<dbReference type="InterPro" id="IPR036770">
    <property type="entry name" value="Ankyrin_rpt-contain_sf"/>
</dbReference>
<dbReference type="FunFam" id="1.10.510.10:FF:001242">
    <property type="entry name" value="Leucine-rich repeat serine/threonine-protein kinase 1"/>
    <property type="match status" value="1"/>
</dbReference>
<evidence type="ECO:0000256" key="1">
    <source>
        <dbReference type="ARBA" id="ARBA00001946"/>
    </source>
</evidence>
<keyword evidence="11" id="KW-0342">GTP-binding</keyword>
<dbReference type="WBParaSite" id="EVEC_0000158701-mRNA-1">
    <property type="protein sequence ID" value="EVEC_0000158701-mRNA-1"/>
    <property type="gene ID" value="EVEC_0000158701"/>
</dbReference>
<feature type="repeat" description="ANK" evidence="14">
    <location>
        <begin position="258"/>
        <end position="290"/>
    </location>
</feature>
<protein>
    <recommendedName>
        <fullName evidence="2">non-specific serine/threonine protein kinase</fullName>
        <ecNumber evidence="2">2.7.11.1</ecNumber>
    </recommendedName>
</protein>
<dbReference type="GO" id="GO:0009966">
    <property type="term" value="P:regulation of signal transduction"/>
    <property type="evidence" value="ECO:0007669"/>
    <property type="project" value="UniProtKB-ARBA"/>
</dbReference>
<evidence type="ECO:0000256" key="9">
    <source>
        <dbReference type="ARBA" id="ARBA00022840"/>
    </source>
</evidence>
<dbReference type="PROSITE" id="PS50011">
    <property type="entry name" value="PROTEIN_KINASE_DOM"/>
    <property type="match status" value="1"/>
</dbReference>
<feature type="region of interest" description="Disordered" evidence="16">
    <location>
        <begin position="2408"/>
        <end position="2430"/>
    </location>
</feature>
<evidence type="ECO:0000256" key="11">
    <source>
        <dbReference type="ARBA" id="ARBA00023134"/>
    </source>
</evidence>
<dbReference type="PROSITE" id="PS50088">
    <property type="entry name" value="ANK_REPEAT"/>
    <property type="match status" value="4"/>
</dbReference>
<evidence type="ECO:0000256" key="6">
    <source>
        <dbReference type="ARBA" id="ARBA00022737"/>
    </source>
</evidence>
<dbReference type="GO" id="GO:0005737">
    <property type="term" value="C:cytoplasm"/>
    <property type="evidence" value="ECO:0007669"/>
    <property type="project" value="TreeGrafter"/>
</dbReference>
<dbReference type="InterPro" id="IPR002110">
    <property type="entry name" value="Ankyrin_rpt"/>
</dbReference>
<dbReference type="InterPro" id="IPR036322">
    <property type="entry name" value="WD40_repeat_dom_sf"/>
</dbReference>
<dbReference type="OrthoDB" id="10252328at2759"/>
<dbReference type="PANTHER" id="PTHR24198:SF169">
    <property type="entry name" value="NON-SPECIFIC SERINE_THREONINE PROTEIN KINASE"/>
    <property type="match status" value="1"/>
</dbReference>
<dbReference type="Pfam" id="PF12796">
    <property type="entry name" value="Ank_2"/>
    <property type="match status" value="3"/>
</dbReference>
<dbReference type="STRING" id="51028.A0A158Q9B8"/>
<dbReference type="Gene3D" id="3.40.50.300">
    <property type="entry name" value="P-loop containing nucleotide triphosphate hydrolases"/>
    <property type="match status" value="1"/>
</dbReference>
<keyword evidence="7 15" id="KW-0547">Nucleotide-binding</keyword>
<comment type="cofactor">
    <cofactor evidence="1">
        <name>Mg(2+)</name>
        <dbReference type="ChEBI" id="CHEBI:18420"/>
    </cofactor>
</comment>
<dbReference type="PROSITE" id="PS50297">
    <property type="entry name" value="ANK_REP_REGION"/>
    <property type="match status" value="4"/>
</dbReference>
<dbReference type="SUPFAM" id="SSF48403">
    <property type="entry name" value="Ankyrin repeat"/>
    <property type="match status" value="1"/>
</dbReference>
<evidence type="ECO:0000256" key="12">
    <source>
        <dbReference type="ARBA" id="ARBA00047899"/>
    </source>
</evidence>
<dbReference type="Gene3D" id="1.25.40.20">
    <property type="entry name" value="Ankyrin repeat-containing domain"/>
    <property type="match status" value="3"/>
</dbReference>
<dbReference type="PROSITE" id="PS00107">
    <property type="entry name" value="PROTEIN_KINASE_ATP"/>
    <property type="match status" value="1"/>
</dbReference>
<dbReference type="InterPro" id="IPR032675">
    <property type="entry name" value="LRR_dom_sf"/>
</dbReference>
<dbReference type="Pfam" id="PF25497">
    <property type="entry name" value="COR-B"/>
    <property type="match status" value="1"/>
</dbReference>
<dbReference type="InterPro" id="IPR001611">
    <property type="entry name" value="Leu-rich_rpt"/>
</dbReference>
<comment type="catalytic activity">
    <reaction evidence="13">
        <text>L-seryl-[protein] + ATP = O-phospho-L-seryl-[protein] + ADP + H(+)</text>
        <dbReference type="Rhea" id="RHEA:17989"/>
        <dbReference type="Rhea" id="RHEA-COMP:9863"/>
        <dbReference type="Rhea" id="RHEA-COMP:11604"/>
        <dbReference type="ChEBI" id="CHEBI:15378"/>
        <dbReference type="ChEBI" id="CHEBI:29999"/>
        <dbReference type="ChEBI" id="CHEBI:30616"/>
        <dbReference type="ChEBI" id="CHEBI:83421"/>
        <dbReference type="ChEBI" id="CHEBI:456216"/>
        <dbReference type="EC" id="2.7.11.1"/>
    </reaction>
</comment>
<evidence type="ECO:0000259" key="17">
    <source>
        <dbReference type="PROSITE" id="PS50011"/>
    </source>
</evidence>
<dbReference type="Gene3D" id="3.80.10.10">
    <property type="entry name" value="Ribonuclease Inhibitor"/>
    <property type="match status" value="3"/>
</dbReference>
<dbReference type="InterPro" id="IPR032171">
    <property type="entry name" value="COR-A"/>
</dbReference>
<feature type="binding site" evidence="15">
    <location>
        <position position="1788"/>
    </location>
    <ligand>
        <name>ATP</name>
        <dbReference type="ChEBI" id="CHEBI:30616"/>
    </ligand>
</feature>
<evidence type="ECO:0000313" key="20">
    <source>
        <dbReference type="Proteomes" id="UP000274131"/>
    </source>
</evidence>
<dbReference type="PROSITE" id="PS51450">
    <property type="entry name" value="LRR"/>
    <property type="match status" value="2"/>
</dbReference>
<feature type="region of interest" description="Disordered" evidence="16">
    <location>
        <begin position="805"/>
        <end position="828"/>
    </location>
</feature>
<proteinExistence type="predicted"/>
<feature type="repeat" description="ANK" evidence="14">
    <location>
        <begin position="80"/>
        <end position="109"/>
    </location>
</feature>
<dbReference type="SUPFAM" id="SSF50978">
    <property type="entry name" value="WD40 repeat-like"/>
    <property type="match status" value="1"/>
</dbReference>
<keyword evidence="20" id="KW-1185">Reference proteome</keyword>
<dbReference type="GO" id="GO:0004674">
    <property type="term" value="F:protein serine/threonine kinase activity"/>
    <property type="evidence" value="ECO:0007669"/>
    <property type="project" value="UniProtKB-KW"/>
</dbReference>
<evidence type="ECO:0000256" key="4">
    <source>
        <dbReference type="ARBA" id="ARBA00022614"/>
    </source>
</evidence>
<dbReference type="InterPro" id="IPR057263">
    <property type="entry name" value="COR-B"/>
</dbReference>
<evidence type="ECO:0000256" key="16">
    <source>
        <dbReference type="SAM" id="MobiDB-lite"/>
    </source>
</evidence>
<evidence type="ECO:0000256" key="2">
    <source>
        <dbReference type="ARBA" id="ARBA00012513"/>
    </source>
</evidence>
<evidence type="ECO:0000313" key="19">
    <source>
        <dbReference type="EMBL" id="VDD86152.1"/>
    </source>
</evidence>
<dbReference type="PRINTS" id="PR00449">
    <property type="entry name" value="RASTRNSFRMNG"/>
</dbReference>
<dbReference type="SUPFAM" id="SSF52058">
    <property type="entry name" value="L domain-like"/>
    <property type="match status" value="1"/>
</dbReference>
<evidence type="ECO:0000259" key="18">
    <source>
        <dbReference type="PROSITE" id="PS51424"/>
    </source>
</evidence>
<dbReference type="InterPro" id="IPR017441">
    <property type="entry name" value="Protein_kinase_ATP_BS"/>
</dbReference>
<keyword evidence="10 14" id="KW-0040">ANK repeat</keyword>
<organism evidence="21">
    <name type="scientific">Enterobius vermicularis</name>
    <name type="common">Human pinworm</name>
    <dbReference type="NCBI Taxonomy" id="51028"/>
    <lineage>
        <taxon>Eukaryota</taxon>
        <taxon>Metazoa</taxon>
        <taxon>Ecdysozoa</taxon>
        <taxon>Nematoda</taxon>
        <taxon>Chromadorea</taxon>
        <taxon>Rhabditida</taxon>
        <taxon>Spirurina</taxon>
        <taxon>Oxyuridomorpha</taxon>
        <taxon>Oxyuroidea</taxon>
        <taxon>Oxyuridae</taxon>
        <taxon>Enterobius</taxon>
    </lineage>
</organism>
<dbReference type="SUPFAM" id="SSF52540">
    <property type="entry name" value="P-loop containing nucleoside triphosphate hydrolases"/>
    <property type="match status" value="1"/>
</dbReference>
<dbReference type="SUPFAM" id="SSF56112">
    <property type="entry name" value="Protein kinase-like (PK-like)"/>
    <property type="match status" value="1"/>
</dbReference>
<gene>
    <name evidence="19" type="ORF">EVEC_LOCUS1295</name>
</gene>
<dbReference type="SMART" id="SM00248">
    <property type="entry name" value="ANK"/>
    <property type="match status" value="8"/>
</dbReference>
<evidence type="ECO:0000256" key="5">
    <source>
        <dbReference type="ARBA" id="ARBA00022679"/>
    </source>
</evidence>
<evidence type="ECO:0000256" key="15">
    <source>
        <dbReference type="PROSITE-ProRule" id="PRU10141"/>
    </source>
</evidence>
<feature type="domain" description="Roc" evidence="18">
    <location>
        <begin position="989"/>
        <end position="1202"/>
    </location>
</feature>
<dbReference type="InterPro" id="IPR027417">
    <property type="entry name" value="P-loop_NTPase"/>
</dbReference>
<evidence type="ECO:0000256" key="3">
    <source>
        <dbReference type="ARBA" id="ARBA00022527"/>
    </source>
</evidence>
<dbReference type="SMART" id="SM00369">
    <property type="entry name" value="LRR_TYP"/>
    <property type="match status" value="9"/>
</dbReference>
<dbReference type="Pfam" id="PF00069">
    <property type="entry name" value="Pkinase"/>
    <property type="match status" value="1"/>
</dbReference>
<dbReference type="Pfam" id="PF16095">
    <property type="entry name" value="COR-A"/>
    <property type="match status" value="1"/>
</dbReference>
<keyword evidence="6" id="KW-0677">Repeat</keyword>
<keyword evidence="9 15" id="KW-0067">ATP-binding</keyword>
<comment type="catalytic activity">
    <reaction evidence="12">
        <text>L-threonyl-[protein] + ATP = O-phospho-L-threonyl-[protein] + ADP + H(+)</text>
        <dbReference type="Rhea" id="RHEA:46608"/>
        <dbReference type="Rhea" id="RHEA-COMP:11060"/>
        <dbReference type="Rhea" id="RHEA-COMP:11605"/>
        <dbReference type="ChEBI" id="CHEBI:15378"/>
        <dbReference type="ChEBI" id="CHEBI:30013"/>
        <dbReference type="ChEBI" id="CHEBI:30616"/>
        <dbReference type="ChEBI" id="CHEBI:61977"/>
        <dbReference type="ChEBI" id="CHEBI:456216"/>
        <dbReference type="EC" id="2.7.11.1"/>
    </reaction>
</comment>
<dbReference type="InterPro" id="IPR011009">
    <property type="entry name" value="Kinase-like_dom_sf"/>
</dbReference>
<keyword evidence="5" id="KW-0808">Transferase</keyword>
<name>A0A158Q9B8_ENTVE</name>
<evidence type="ECO:0000256" key="10">
    <source>
        <dbReference type="ARBA" id="ARBA00023043"/>
    </source>
</evidence>
<dbReference type="Pfam" id="PF08477">
    <property type="entry name" value="Roc"/>
    <property type="match status" value="1"/>
</dbReference>
<dbReference type="InterPro" id="IPR020859">
    <property type="entry name" value="ROC"/>
</dbReference>